<dbReference type="Proteomes" id="UP000549457">
    <property type="component" value="Unassembled WGS sequence"/>
</dbReference>
<evidence type="ECO:0000259" key="1">
    <source>
        <dbReference type="Pfam" id="PF06568"/>
    </source>
</evidence>
<sequence>MSALTLTRPVRTARPRLTARGLVKAVVTLDARYRARVQLAELDDRMLRDMGLTRADVAEELRRPLV</sequence>
<feature type="domain" description="YjiS-like" evidence="1">
    <location>
        <begin position="31"/>
        <end position="57"/>
    </location>
</feature>
<accession>A0A840SRK0</accession>
<organism evidence="2 3">
    <name type="scientific">Amaricoccus macauensis</name>
    <dbReference type="NCBI Taxonomy" id="57001"/>
    <lineage>
        <taxon>Bacteria</taxon>
        <taxon>Pseudomonadati</taxon>
        <taxon>Pseudomonadota</taxon>
        <taxon>Alphaproteobacteria</taxon>
        <taxon>Rhodobacterales</taxon>
        <taxon>Paracoccaceae</taxon>
        <taxon>Amaricoccus</taxon>
    </lineage>
</organism>
<evidence type="ECO:0000313" key="3">
    <source>
        <dbReference type="Proteomes" id="UP000549457"/>
    </source>
</evidence>
<dbReference type="Pfam" id="PF06568">
    <property type="entry name" value="YjiS-like"/>
    <property type="match status" value="1"/>
</dbReference>
<protein>
    <submittedName>
        <fullName evidence="2">Uncharacterized protein YjiS (DUF1127 family)</fullName>
    </submittedName>
</protein>
<dbReference type="AlphaFoldDB" id="A0A840SRK0"/>
<reference evidence="2 3" key="1">
    <citation type="submission" date="2020-08" db="EMBL/GenBank/DDBJ databases">
        <title>Genomic Encyclopedia of Type Strains, Phase IV (KMG-IV): sequencing the most valuable type-strain genomes for metagenomic binning, comparative biology and taxonomic classification.</title>
        <authorList>
            <person name="Goeker M."/>
        </authorList>
    </citation>
    <scope>NUCLEOTIDE SEQUENCE [LARGE SCALE GENOMIC DNA]</scope>
    <source>
        <strain evidence="2 3">DSM 101730</strain>
    </source>
</reference>
<dbReference type="EMBL" id="JACHFM010000002">
    <property type="protein sequence ID" value="MBB5221963.1"/>
    <property type="molecule type" value="Genomic_DNA"/>
</dbReference>
<dbReference type="RefSeq" id="WP_184148402.1">
    <property type="nucleotide sequence ID" value="NZ_JACHFM010000002.1"/>
</dbReference>
<gene>
    <name evidence="2" type="ORF">HNP73_001899</name>
</gene>
<comment type="caution">
    <text evidence="2">The sequence shown here is derived from an EMBL/GenBank/DDBJ whole genome shotgun (WGS) entry which is preliminary data.</text>
</comment>
<keyword evidence="3" id="KW-1185">Reference proteome</keyword>
<proteinExistence type="predicted"/>
<evidence type="ECO:0000313" key="2">
    <source>
        <dbReference type="EMBL" id="MBB5221963.1"/>
    </source>
</evidence>
<name>A0A840SRK0_9RHOB</name>
<dbReference type="InterPro" id="IPR009506">
    <property type="entry name" value="YjiS-like"/>
</dbReference>